<accession>A0ABD5Y7D0</accession>
<dbReference type="SUPFAM" id="SSF55718">
    <property type="entry name" value="SCP-like"/>
    <property type="match status" value="1"/>
</dbReference>
<dbReference type="GeneID" id="78821529"/>
<dbReference type="EMBL" id="JBHTAS010000001">
    <property type="protein sequence ID" value="MFC7141220.1"/>
    <property type="molecule type" value="Genomic_DNA"/>
</dbReference>
<evidence type="ECO:0000259" key="1">
    <source>
        <dbReference type="Pfam" id="PF02036"/>
    </source>
</evidence>
<feature type="domain" description="SCP2" evidence="1">
    <location>
        <begin position="15"/>
        <end position="112"/>
    </location>
</feature>
<evidence type="ECO:0000313" key="3">
    <source>
        <dbReference type="Proteomes" id="UP001596432"/>
    </source>
</evidence>
<proteinExistence type="predicted"/>
<dbReference type="InterPro" id="IPR003033">
    <property type="entry name" value="SCP2_sterol-bd_dom"/>
</dbReference>
<name>A0ABD5Y7D0_9EURY</name>
<dbReference type="AlphaFoldDB" id="A0ABD5Y7D0"/>
<protein>
    <submittedName>
        <fullName evidence="2">SCP2 sterol-binding domain-containing protein</fullName>
    </submittedName>
</protein>
<reference evidence="2 3" key="1">
    <citation type="journal article" date="2019" name="Int. J. Syst. Evol. Microbiol.">
        <title>The Global Catalogue of Microorganisms (GCM) 10K type strain sequencing project: providing services to taxonomists for standard genome sequencing and annotation.</title>
        <authorList>
            <consortium name="The Broad Institute Genomics Platform"/>
            <consortium name="The Broad Institute Genome Sequencing Center for Infectious Disease"/>
            <person name="Wu L."/>
            <person name="Ma J."/>
        </authorList>
    </citation>
    <scope>NUCLEOTIDE SEQUENCE [LARGE SCALE GENOMIC DNA]</scope>
    <source>
        <strain evidence="2 3">XZYJT29</strain>
    </source>
</reference>
<dbReference type="Gene3D" id="3.30.1050.10">
    <property type="entry name" value="SCP2 sterol-binding domain"/>
    <property type="match status" value="1"/>
</dbReference>
<sequence>MTPTLPGDADEWADQLQAKLNDREAFTEAAAGFDATFRFDILPDERYDGNPITLTVVITDGACVAARGSDPNAEYDFGLRGPYAAWVDLLEDEIEVTEAVMGGAFEFEGSEMRLLNRREAVTELVRAAQSVDTEYAY</sequence>
<comment type="caution">
    <text evidence="2">The sequence shown here is derived from an EMBL/GenBank/DDBJ whole genome shotgun (WGS) entry which is preliminary data.</text>
</comment>
<dbReference type="Proteomes" id="UP001596432">
    <property type="component" value="Unassembled WGS sequence"/>
</dbReference>
<dbReference type="InterPro" id="IPR036527">
    <property type="entry name" value="SCP2_sterol-bd_dom_sf"/>
</dbReference>
<dbReference type="RefSeq" id="WP_274322308.1">
    <property type="nucleotide sequence ID" value="NZ_CP118158.1"/>
</dbReference>
<organism evidence="2 3">
    <name type="scientific">Halosimplex aquaticum</name>
    <dbReference type="NCBI Taxonomy" id="3026162"/>
    <lineage>
        <taxon>Archaea</taxon>
        <taxon>Methanobacteriati</taxon>
        <taxon>Methanobacteriota</taxon>
        <taxon>Stenosarchaea group</taxon>
        <taxon>Halobacteria</taxon>
        <taxon>Halobacteriales</taxon>
        <taxon>Haloarculaceae</taxon>
        <taxon>Halosimplex</taxon>
    </lineage>
</organism>
<gene>
    <name evidence="2" type="ORF">ACFQMA_15450</name>
</gene>
<dbReference type="Pfam" id="PF02036">
    <property type="entry name" value="SCP2"/>
    <property type="match status" value="1"/>
</dbReference>
<keyword evidence="3" id="KW-1185">Reference proteome</keyword>
<evidence type="ECO:0000313" key="2">
    <source>
        <dbReference type="EMBL" id="MFC7141220.1"/>
    </source>
</evidence>